<keyword evidence="1" id="KW-1133">Transmembrane helix</keyword>
<organism evidence="2 3">
    <name type="scientific">Paenibacillus sepulcri</name>
    <dbReference type="NCBI Taxonomy" id="359917"/>
    <lineage>
        <taxon>Bacteria</taxon>
        <taxon>Bacillati</taxon>
        <taxon>Bacillota</taxon>
        <taxon>Bacilli</taxon>
        <taxon>Bacillales</taxon>
        <taxon>Paenibacillaceae</taxon>
        <taxon>Paenibacillus</taxon>
    </lineage>
</organism>
<dbReference type="Proteomes" id="UP001519887">
    <property type="component" value="Unassembled WGS sequence"/>
</dbReference>
<dbReference type="EMBL" id="JAHZIK010000711">
    <property type="protein sequence ID" value="MBW7456959.1"/>
    <property type="molecule type" value="Genomic_DNA"/>
</dbReference>
<dbReference type="PANTHER" id="PTHR42925">
    <property type="entry name" value="MULTIDRUG AND TOXIN EFFLUX PROTEIN MATE FAMILY"/>
    <property type="match status" value="1"/>
</dbReference>
<keyword evidence="3" id="KW-1185">Reference proteome</keyword>
<name>A0ABS7C7R4_9BACL</name>
<dbReference type="PANTHER" id="PTHR42925:SF1">
    <property type="entry name" value="VIRULENCE FACTOR MVIN"/>
    <property type="match status" value="1"/>
</dbReference>
<dbReference type="InterPro" id="IPR047135">
    <property type="entry name" value="YsiQ"/>
</dbReference>
<comment type="caution">
    <text evidence="2">The sequence shown here is derived from an EMBL/GenBank/DDBJ whole genome shotgun (WGS) entry which is preliminary data.</text>
</comment>
<evidence type="ECO:0000313" key="3">
    <source>
        <dbReference type="Proteomes" id="UP001519887"/>
    </source>
</evidence>
<gene>
    <name evidence="2" type="ORF">K0U00_23270</name>
</gene>
<proteinExistence type="predicted"/>
<keyword evidence="1" id="KW-0472">Membrane</keyword>
<sequence length="69" mass="8097">SVSWLFSMPVIYLLGIHMGYGLIGIWSAFIIDEWMRGIILYLRWRSRAWQKKSLLELDEREPAVRAADA</sequence>
<reference evidence="2 3" key="1">
    <citation type="submission" date="2021-07" db="EMBL/GenBank/DDBJ databases">
        <title>Paenibacillus radiodurans sp. nov., isolated from the southeastern edge of Tengger Desert.</title>
        <authorList>
            <person name="Zhang G."/>
        </authorList>
    </citation>
    <scope>NUCLEOTIDE SEQUENCE [LARGE SCALE GENOMIC DNA]</scope>
    <source>
        <strain evidence="2 3">CCM 7311</strain>
    </source>
</reference>
<feature type="non-terminal residue" evidence="2">
    <location>
        <position position="1"/>
    </location>
</feature>
<evidence type="ECO:0000256" key="1">
    <source>
        <dbReference type="SAM" id="Phobius"/>
    </source>
</evidence>
<evidence type="ECO:0000313" key="2">
    <source>
        <dbReference type="EMBL" id="MBW7456959.1"/>
    </source>
</evidence>
<feature type="transmembrane region" description="Helical" evidence="1">
    <location>
        <begin position="20"/>
        <end position="42"/>
    </location>
</feature>
<keyword evidence="1" id="KW-0812">Transmembrane</keyword>
<accession>A0ABS7C7R4</accession>
<protein>
    <submittedName>
        <fullName evidence="2">MATE family efflux transporter</fullName>
    </submittedName>
</protein>